<keyword evidence="1" id="KW-0547">Nucleotide-binding</keyword>
<dbReference type="GO" id="GO:0005524">
    <property type="term" value="F:ATP binding"/>
    <property type="evidence" value="ECO:0007669"/>
    <property type="project" value="UniProtKB-KW"/>
</dbReference>
<name>A0A923HV61_9FIRM</name>
<keyword evidence="5" id="KW-1185">Reference proteome</keyword>
<dbReference type="InterPro" id="IPR004948">
    <property type="entry name" value="Nuc-triphosphatase_THEP1"/>
</dbReference>
<evidence type="ECO:0000313" key="4">
    <source>
        <dbReference type="EMBL" id="MBC3887169.1"/>
    </source>
</evidence>
<proteinExistence type="predicted"/>
<dbReference type="GO" id="GO:0017111">
    <property type="term" value="F:ribonucleoside triphosphate phosphatase activity"/>
    <property type="evidence" value="ECO:0007669"/>
    <property type="project" value="InterPro"/>
</dbReference>
<keyword evidence="4" id="KW-0808">Transferase</keyword>
<keyword evidence="4" id="KW-0418">Kinase</keyword>
<dbReference type="EMBL" id="WJBD01000002">
    <property type="protein sequence ID" value="MBC3887169.1"/>
    <property type="molecule type" value="Genomic_DNA"/>
</dbReference>
<evidence type="ECO:0000256" key="2">
    <source>
        <dbReference type="ARBA" id="ARBA00022801"/>
    </source>
</evidence>
<comment type="caution">
    <text evidence="4">The sequence shown here is derived from an EMBL/GenBank/DDBJ whole genome shotgun (WGS) entry which is preliminary data.</text>
</comment>
<keyword evidence="2" id="KW-0378">Hydrolase</keyword>
<sequence length="177" mass="19937">MKIFLTGEIQIGKSTVIARTLTLLNRSYGGFKTYFGPDRGCEDRLLYMNSAADANVFTENNGIVRFRKDGFPQVLTDKFDIDGVELIRSARVESDLIIMDECGNFERHALQFQKEILETLDGDKPVLGVIKLASTGFTDILRNHPKVKLIMVTRENRDELPPMLVHDLQGGSKSRDS</sequence>
<dbReference type="OrthoDB" id="9786803at2"/>
<accession>A0A923HV61</accession>
<evidence type="ECO:0000313" key="5">
    <source>
        <dbReference type="Proteomes" id="UP000616595"/>
    </source>
</evidence>
<dbReference type="InterPro" id="IPR027417">
    <property type="entry name" value="P-loop_NTPase"/>
</dbReference>
<dbReference type="PANTHER" id="PTHR43146">
    <property type="entry name" value="CANCER-RELATED NUCLEOSIDE-TRIPHOSPHATASE"/>
    <property type="match status" value="1"/>
</dbReference>
<reference evidence="4" key="2">
    <citation type="submission" date="2020-10" db="EMBL/GenBank/DDBJ databases">
        <title>Comparative genomics of the Acetobacterium genus.</title>
        <authorList>
            <person name="Marshall C."/>
            <person name="May H."/>
            <person name="Norman S."/>
        </authorList>
    </citation>
    <scope>NUCLEOTIDE SEQUENCE</scope>
    <source>
        <strain evidence="4">DER-2019</strain>
    </source>
</reference>
<dbReference type="SUPFAM" id="SSF52540">
    <property type="entry name" value="P-loop containing nucleoside triphosphate hydrolases"/>
    <property type="match status" value="1"/>
</dbReference>
<dbReference type="PANTHER" id="PTHR43146:SF1">
    <property type="entry name" value="CANCER-RELATED NUCLEOSIDE-TRIPHOSPHATASE"/>
    <property type="match status" value="1"/>
</dbReference>
<keyword evidence="3" id="KW-0067">ATP-binding</keyword>
<protein>
    <submittedName>
        <fullName evidence="4">Nucleotide kinase</fullName>
    </submittedName>
</protein>
<dbReference type="Proteomes" id="UP000616595">
    <property type="component" value="Unassembled WGS sequence"/>
</dbReference>
<evidence type="ECO:0000256" key="1">
    <source>
        <dbReference type="ARBA" id="ARBA00022741"/>
    </source>
</evidence>
<evidence type="ECO:0000256" key="3">
    <source>
        <dbReference type="ARBA" id="ARBA00022840"/>
    </source>
</evidence>
<dbReference type="RefSeq" id="WP_148566486.1">
    <property type="nucleotide sequence ID" value="NZ_RXYA01000004.1"/>
</dbReference>
<organism evidence="4 5">
    <name type="scientific">Acetobacterium paludosum</name>
    <dbReference type="NCBI Taxonomy" id="52693"/>
    <lineage>
        <taxon>Bacteria</taxon>
        <taxon>Bacillati</taxon>
        <taxon>Bacillota</taxon>
        <taxon>Clostridia</taxon>
        <taxon>Eubacteriales</taxon>
        <taxon>Eubacteriaceae</taxon>
        <taxon>Acetobacterium</taxon>
    </lineage>
</organism>
<reference evidence="4" key="1">
    <citation type="submission" date="2019-10" db="EMBL/GenBank/DDBJ databases">
        <authorList>
            <person name="Ross D.E."/>
            <person name="Gulliver D."/>
        </authorList>
    </citation>
    <scope>NUCLEOTIDE SEQUENCE</scope>
    <source>
        <strain evidence="4">DER-2019</strain>
    </source>
</reference>
<dbReference type="Gene3D" id="3.40.50.300">
    <property type="entry name" value="P-loop containing nucleotide triphosphate hydrolases"/>
    <property type="match status" value="1"/>
</dbReference>
<dbReference type="AlphaFoldDB" id="A0A923HV61"/>
<dbReference type="Pfam" id="PF03266">
    <property type="entry name" value="NTPase_1"/>
    <property type="match status" value="1"/>
</dbReference>
<gene>
    <name evidence="4" type="ORF">GH810_02455</name>
</gene>
<dbReference type="GO" id="GO:0016301">
    <property type="term" value="F:kinase activity"/>
    <property type="evidence" value="ECO:0007669"/>
    <property type="project" value="UniProtKB-KW"/>
</dbReference>